<dbReference type="Proteomes" id="UP000198755">
    <property type="component" value="Unassembled WGS sequence"/>
</dbReference>
<dbReference type="EMBL" id="FOSN01000011">
    <property type="protein sequence ID" value="SFK59711.1"/>
    <property type="molecule type" value="Genomic_DNA"/>
</dbReference>
<reference evidence="1 2" key="1">
    <citation type="submission" date="2016-10" db="EMBL/GenBank/DDBJ databases">
        <authorList>
            <person name="de Groot N.N."/>
        </authorList>
    </citation>
    <scope>NUCLEOTIDE SEQUENCE [LARGE SCALE GENOMIC DNA]</scope>
    <source>
        <strain evidence="1 2">NE2</strain>
    </source>
</reference>
<protein>
    <submittedName>
        <fullName evidence="1">Uncharacterized protein</fullName>
    </submittedName>
</protein>
<name>A0A1I4AV00_9HYPH</name>
<accession>A0A1I4AV00</accession>
<organism evidence="1 2">
    <name type="scientific">Methylocapsa palsarum</name>
    <dbReference type="NCBI Taxonomy" id="1612308"/>
    <lineage>
        <taxon>Bacteria</taxon>
        <taxon>Pseudomonadati</taxon>
        <taxon>Pseudomonadota</taxon>
        <taxon>Alphaproteobacteria</taxon>
        <taxon>Hyphomicrobiales</taxon>
        <taxon>Beijerinckiaceae</taxon>
        <taxon>Methylocapsa</taxon>
    </lineage>
</organism>
<proteinExistence type="predicted"/>
<keyword evidence="2" id="KW-1185">Reference proteome</keyword>
<evidence type="ECO:0000313" key="1">
    <source>
        <dbReference type="EMBL" id="SFK59711.1"/>
    </source>
</evidence>
<dbReference type="AlphaFoldDB" id="A0A1I4AV00"/>
<gene>
    <name evidence="1" type="ORF">SAMN05444581_111114</name>
</gene>
<sequence length="30" mass="3341">MLELVDGRGVAMKLRSYEHSGDKDYSIAAQ</sequence>
<evidence type="ECO:0000313" key="2">
    <source>
        <dbReference type="Proteomes" id="UP000198755"/>
    </source>
</evidence>